<dbReference type="STRING" id="546364.SAMN04489730_0019"/>
<accession>A0A1K1LKT5</accession>
<evidence type="ECO:0000256" key="1">
    <source>
        <dbReference type="SAM" id="MobiDB-lite"/>
    </source>
</evidence>
<name>A0A1K1LKT5_9PSEU</name>
<keyword evidence="3" id="KW-1185">Reference proteome</keyword>
<dbReference type="RefSeq" id="WP_072474301.1">
    <property type="nucleotide sequence ID" value="NZ_FPJG01000001.1"/>
</dbReference>
<dbReference type="Proteomes" id="UP000182740">
    <property type="component" value="Unassembled WGS sequence"/>
</dbReference>
<organism evidence="2 3">
    <name type="scientific">Amycolatopsis australiensis</name>
    <dbReference type="NCBI Taxonomy" id="546364"/>
    <lineage>
        <taxon>Bacteria</taxon>
        <taxon>Bacillati</taxon>
        <taxon>Actinomycetota</taxon>
        <taxon>Actinomycetes</taxon>
        <taxon>Pseudonocardiales</taxon>
        <taxon>Pseudonocardiaceae</taxon>
        <taxon>Amycolatopsis</taxon>
    </lineage>
</organism>
<feature type="region of interest" description="Disordered" evidence="1">
    <location>
        <begin position="1"/>
        <end position="38"/>
    </location>
</feature>
<dbReference type="AlphaFoldDB" id="A0A1K1LKT5"/>
<dbReference type="EMBL" id="FPJG01000001">
    <property type="protein sequence ID" value="SFW11459.1"/>
    <property type="molecule type" value="Genomic_DNA"/>
</dbReference>
<proteinExistence type="predicted"/>
<reference evidence="3" key="1">
    <citation type="submission" date="2016-11" db="EMBL/GenBank/DDBJ databases">
        <authorList>
            <person name="Varghese N."/>
            <person name="Submissions S."/>
        </authorList>
    </citation>
    <scope>NUCLEOTIDE SEQUENCE [LARGE SCALE GENOMIC DNA]</scope>
    <source>
        <strain evidence="3">DSM 44671</strain>
    </source>
</reference>
<sequence length="134" mass="14695">MSETRQQRRARQRREAKDATRPGPRPPAASGGTAAKRERIIDVELNRTLFDDDPADVYVSWHAEWGIRDDSTGTEDSSEDLAELVAAVLEDLRSMAEHNTVRVEWTIGGDPPEGSTIEAEIAALGVTLPNEVTA</sequence>
<gene>
    <name evidence="2" type="ORF">SAMN04489730_0019</name>
</gene>
<evidence type="ECO:0000313" key="2">
    <source>
        <dbReference type="EMBL" id="SFW11459.1"/>
    </source>
</evidence>
<evidence type="ECO:0000313" key="3">
    <source>
        <dbReference type="Proteomes" id="UP000182740"/>
    </source>
</evidence>
<protein>
    <submittedName>
        <fullName evidence="2">Uncharacterized protein</fullName>
    </submittedName>
</protein>